<feature type="compositionally biased region" description="Acidic residues" evidence="1">
    <location>
        <begin position="218"/>
        <end position="234"/>
    </location>
</feature>
<organism evidence="2 3">
    <name type="scientific">Penicillium cataractarum</name>
    <dbReference type="NCBI Taxonomy" id="2100454"/>
    <lineage>
        <taxon>Eukaryota</taxon>
        <taxon>Fungi</taxon>
        <taxon>Dikarya</taxon>
        <taxon>Ascomycota</taxon>
        <taxon>Pezizomycotina</taxon>
        <taxon>Eurotiomycetes</taxon>
        <taxon>Eurotiomycetidae</taxon>
        <taxon>Eurotiales</taxon>
        <taxon>Aspergillaceae</taxon>
        <taxon>Penicillium</taxon>
    </lineage>
</organism>
<reference evidence="2" key="1">
    <citation type="submission" date="2022-11" db="EMBL/GenBank/DDBJ databases">
        <authorList>
            <person name="Petersen C."/>
        </authorList>
    </citation>
    <scope>NUCLEOTIDE SEQUENCE</scope>
    <source>
        <strain evidence="2">IBT 29864</strain>
    </source>
</reference>
<dbReference type="Proteomes" id="UP001147782">
    <property type="component" value="Unassembled WGS sequence"/>
</dbReference>
<reference evidence="2" key="2">
    <citation type="journal article" date="2023" name="IMA Fungus">
        <title>Comparative genomic study of the Penicillium genus elucidates a diverse pangenome and 15 lateral gene transfer events.</title>
        <authorList>
            <person name="Petersen C."/>
            <person name="Sorensen T."/>
            <person name="Nielsen M.R."/>
            <person name="Sondergaard T.E."/>
            <person name="Sorensen J.L."/>
            <person name="Fitzpatrick D.A."/>
            <person name="Frisvad J.C."/>
            <person name="Nielsen K.L."/>
        </authorList>
    </citation>
    <scope>NUCLEOTIDE SEQUENCE</scope>
    <source>
        <strain evidence="2">IBT 29864</strain>
    </source>
</reference>
<dbReference type="OrthoDB" id="4335139at2759"/>
<accession>A0A9W9VVH2</accession>
<evidence type="ECO:0000313" key="3">
    <source>
        <dbReference type="Proteomes" id="UP001147782"/>
    </source>
</evidence>
<proteinExistence type="predicted"/>
<evidence type="ECO:0000256" key="1">
    <source>
        <dbReference type="SAM" id="MobiDB-lite"/>
    </source>
</evidence>
<gene>
    <name evidence="2" type="ORF">N7496_001184</name>
</gene>
<feature type="region of interest" description="Disordered" evidence="1">
    <location>
        <begin position="215"/>
        <end position="235"/>
    </location>
</feature>
<name>A0A9W9VVH2_9EURO</name>
<evidence type="ECO:0000313" key="2">
    <source>
        <dbReference type="EMBL" id="KAJ5390116.1"/>
    </source>
</evidence>
<dbReference type="RefSeq" id="XP_056560844.1">
    <property type="nucleotide sequence ID" value="XM_056694115.1"/>
</dbReference>
<protein>
    <submittedName>
        <fullName evidence="2">Uncharacterized protein</fullName>
    </submittedName>
</protein>
<keyword evidence="3" id="KW-1185">Reference proteome</keyword>
<comment type="caution">
    <text evidence="2">The sequence shown here is derived from an EMBL/GenBank/DDBJ whole genome shotgun (WGS) entry which is preliminary data.</text>
</comment>
<sequence length="365" mass="40235">MTTRTQLQTHFGRLRDLASQPSQPLKPSFWDNLNVDSRKASVNLERSWEFNNESAWDPIGSVKDEWNDYIYPRTIKPLLQHNTNKIYHGVKKQTPYSVCCWMIGKEWDSSHPAAIIICGNKKVTKNAVKLIERHGELIRTWGFQVYGYESKISLTMGASSSELDEGSTLCAISGTRFAVGGGDGISTRTATLGGSIMINGEFFGLTVAHPFMNISQDESSDDDESDMSDDESDFSDNIGYADTTELATVESVMLKSNVAVVEDPISHQRTILGSIPDQSYFSHTADWALLKLEPAALAINLLALGDKLAIPWWVQPHPPNGELWVGVNPLESVQTKASPSICGLFVPSSGMQDVWAMSLKPSMSS</sequence>
<dbReference type="AlphaFoldDB" id="A0A9W9VVH2"/>
<dbReference type="EMBL" id="JAPZBS010000001">
    <property type="protein sequence ID" value="KAJ5390116.1"/>
    <property type="molecule type" value="Genomic_DNA"/>
</dbReference>
<dbReference type="GeneID" id="81433292"/>